<organism evidence="3 4">
    <name type="scientific">Handroanthus impetiginosus</name>
    <dbReference type="NCBI Taxonomy" id="429701"/>
    <lineage>
        <taxon>Eukaryota</taxon>
        <taxon>Viridiplantae</taxon>
        <taxon>Streptophyta</taxon>
        <taxon>Embryophyta</taxon>
        <taxon>Tracheophyta</taxon>
        <taxon>Spermatophyta</taxon>
        <taxon>Magnoliopsida</taxon>
        <taxon>eudicotyledons</taxon>
        <taxon>Gunneridae</taxon>
        <taxon>Pentapetalae</taxon>
        <taxon>asterids</taxon>
        <taxon>lamiids</taxon>
        <taxon>Lamiales</taxon>
        <taxon>Bignoniaceae</taxon>
        <taxon>Crescentiina</taxon>
        <taxon>Tabebuia alliance</taxon>
        <taxon>Handroanthus</taxon>
    </lineage>
</organism>
<gene>
    <name evidence="3" type="ORF">CDL12_05105</name>
</gene>
<name>A0A2G9HXE7_9LAMI</name>
<evidence type="ECO:0000313" key="3">
    <source>
        <dbReference type="EMBL" id="PIN22185.1"/>
    </source>
</evidence>
<dbReference type="Proteomes" id="UP000231279">
    <property type="component" value="Unassembled WGS sequence"/>
</dbReference>
<evidence type="ECO:0000256" key="1">
    <source>
        <dbReference type="SAM" id="Phobius"/>
    </source>
</evidence>
<reference evidence="4" key="1">
    <citation type="journal article" date="2018" name="Gigascience">
        <title>Genome assembly of the Pink Ipe (Handroanthus impetiginosus, Bignoniaceae), a highly valued, ecologically keystone Neotropical timber forest tree.</title>
        <authorList>
            <person name="Silva-Junior O.B."/>
            <person name="Grattapaglia D."/>
            <person name="Novaes E."/>
            <person name="Collevatti R.G."/>
        </authorList>
    </citation>
    <scope>NUCLEOTIDE SEQUENCE [LARGE SCALE GENOMIC DNA]</scope>
    <source>
        <strain evidence="4">cv. UFG-1</strain>
    </source>
</reference>
<accession>A0A2G9HXE7</accession>
<keyword evidence="1" id="KW-0812">Transmembrane</keyword>
<keyword evidence="1" id="KW-1133">Transmembrane helix</keyword>
<dbReference type="PANTHER" id="PTHR34558">
    <property type="entry name" value="EXPRESSED PROTEIN"/>
    <property type="match status" value="1"/>
</dbReference>
<keyword evidence="2" id="KW-0732">Signal</keyword>
<sequence>MARFLLLYIVLFISLAKSNESRAIIQSNPPTAVAPANAGESFSLVSGLAPSSGGSDRNGTLGLDDIWKHHGDDKSAAGGDVIVGGFAAALVAAIVCYIRITRRSKDSHSDNVL</sequence>
<evidence type="ECO:0008006" key="5">
    <source>
        <dbReference type="Google" id="ProtNLM"/>
    </source>
</evidence>
<evidence type="ECO:0000313" key="4">
    <source>
        <dbReference type="Proteomes" id="UP000231279"/>
    </source>
</evidence>
<dbReference type="OrthoDB" id="912360at2759"/>
<dbReference type="EMBL" id="NKXS01000817">
    <property type="protein sequence ID" value="PIN22185.1"/>
    <property type="molecule type" value="Genomic_DNA"/>
</dbReference>
<feature type="chain" id="PRO_5013816091" description="Transmembrane protein" evidence="2">
    <location>
        <begin position="19"/>
        <end position="113"/>
    </location>
</feature>
<protein>
    <recommendedName>
        <fullName evidence="5">Transmembrane protein</fullName>
    </recommendedName>
</protein>
<comment type="caution">
    <text evidence="3">The sequence shown here is derived from an EMBL/GenBank/DDBJ whole genome shotgun (WGS) entry which is preliminary data.</text>
</comment>
<keyword evidence="4" id="KW-1185">Reference proteome</keyword>
<dbReference type="PANTHER" id="PTHR34558:SF16">
    <property type="match status" value="1"/>
</dbReference>
<feature type="transmembrane region" description="Helical" evidence="1">
    <location>
        <begin position="81"/>
        <end position="100"/>
    </location>
</feature>
<dbReference type="AlphaFoldDB" id="A0A2G9HXE7"/>
<feature type="signal peptide" evidence="2">
    <location>
        <begin position="1"/>
        <end position="18"/>
    </location>
</feature>
<evidence type="ECO:0000256" key="2">
    <source>
        <dbReference type="SAM" id="SignalP"/>
    </source>
</evidence>
<proteinExistence type="predicted"/>
<keyword evidence="1" id="KW-0472">Membrane</keyword>